<dbReference type="AlphaFoldDB" id="A0A5N5SYW8"/>
<evidence type="ECO:0000313" key="1">
    <source>
        <dbReference type="EMBL" id="KAB7499413.1"/>
    </source>
</evidence>
<sequence length="62" mass="7429">MESIFYFQTLSKKGIHILLSTIISEHHELYLELFTDSDLKPKHHFMVHYPRMVCAYDPIIHL</sequence>
<protein>
    <submittedName>
        <fullName evidence="1">Uncharacterized protein</fullName>
    </submittedName>
</protein>
<keyword evidence="2" id="KW-1185">Reference proteome</keyword>
<evidence type="ECO:0000313" key="2">
    <source>
        <dbReference type="Proteomes" id="UP000326759"/>
    </source>
</evidence>
<proteinExistence type="predicted"/>
<dbReference type="EMBL" id="SEYY01018373">
    <property type="protein sequence ID" value="KAB7499413.1"/>
    <property type="molecule type" value="Genomic_DNA"/>
</dbReference>
<gene>
    <name evidence="1" type="ORF">Anas_09724</name>
</gene>
<dbReference type="OrthoDB" id="7961282at2759"/>
<organism evidence="1 2">
    <name type="scientific">Armadillidium nasatum</name>
    <dbReference type="NCBI Taxonomy" id="96803"/>
    <lineage>
        <taxon>Eukaryota</taxon>
        <taxon>Metazoa</taxon>
        <taxon>Ecdysozoa</taxon>
        <taxon>Arthropoda</taxon>
        <taxon>Crustacea</taxon>
        <taxon>Multicrustacea</taxon>
        <taxon>Malacostraca</taxon>
        <taxon>Eumalacostraca</taxon>
        <taxon>Peracarida</taxon>
        <taxon>Isopoda</taxon>
        <taxon>Oniscidea</taxon>
        <taxon>Crinocheta</taxon>
        <taxon>Armadillidiidae</taxon>
        <taxon>Armadillidium</taxon>
    </lineage>
</organism>
<accession>A0A5N5SYW8</accession>
<reference evidence="1 2" key="1">
    <citation type="journal article" date="2019" name="PLoS Biol.">
        <title>Sex chromosomes control vertical transmission of feminizing Wolbachia symbionts in an isopod.</title>
        <authorList>
            <person name="Becking T."/>
            <person name="Chebbi M.A."/>
            <person name="Giraud I."/>
            <person name="Moumen B."/>
            <person name="Laverre T."/>
            <person name="Caubet Y."/>
            <person name="Peccoud J."/>
            <person name="Gilbert C."/>
            <person name="Cordaux R."/>
        </authorList>
    </citation>
    <scope>NUCLEOTIDE SEQUENCE [LARGE SCALE GENOMIC DNA]</scope>
    <source>
        <strain evidence="1">ANa2</strain>
        <tissue evidence="1">Whole body excluding digestive tract and cuticle</tissue>
    </source>
</reference>
<comment type="caution">
    <text evidence="1">The sequence shown here is derived from an EMBL/GenBank/DDBJ whole genome shotgun (WGS) entry which is preliminary data.</text>
</comment>
<dbReference type="Proteomes" id="UP000326759">
    <property type="component" value="Unassembled WGS sequence"/>
</dbReference>
<name>A0A5N5SYW8_9CRUS</name>